<dbReference type="Pfam" id="PF18785">
    <property type="entry name" value="Inv-AAD"/>
    <property type="match status" value="1"/>
</dbReference>
<dbReference type="EMBL" id="GG745330">
    <property type="protein sequence ID" value="KNE56248.1"/>
    <property type="molecule type" value="Genomic_DNA"/>
</dbReference>
<evidence type="ECO:0000313" key="3">
    <source>
        <dbReference type="Proteomes" id="UP000054350"/>
    </source>
</evidence>
<dbReference type="InterPro" id="IPR002125">
    <property type="entry name" value="CMP_dCMP_dom"/>
</dbReference>
<dbReference type="GO" id="GO:0008835">
    <property type="term" value="F:diaminohydroxyphosphoribosylaminopyrimidine deaminase activity"/>
    <property type="evidence" value="ECO:0007669"/>
    <property type="project" value="TreeGrafter"/>
</dbReference>
<dbReference type="VEuPathDB" id="FungiDB:AMAG_02082"/>
<dbReference type="Proteomes" id="UP000054350">
    <property type="component" value="Unassembled WGS sequence"/>
</dbReference>
<dbReference type="SUPFAM" id="SSF53927">
    <property type="entry name" value="Cytidine deaminase-like"/>
    <property type="match status" value="1"/>
</dbReference>
<dbReference type="GO" id="GO:0006139">
    <property type="term" value="P:nucleobase-containing compound metabolic process"/>
    <property type="evidence" value="ECO:0007669"/>
    <property type="project" value="UniProtKB-ARBA"/>
</dbReference>
<gene>
    <name evidence="2" type="ORF">AMAG_02082</name>
</gene>
<dbReference type="InterPro" id="IPR016193">
    <property type="entry name" value="Cytidine_deaminase-like"/>
</dbReference>
<dbReference type="PANTHER" id="PTHR11079">
    <property type="entry name" value="CYTOSINE DEAMINASE FAMILY MEMBER"/>
    <property type="match status" value="1"/>
</dbReference>
<dbReference type="PROSITE" id="PS51747">
    <property type="entry name" value="CYT_DCMP_DEAMINASES_2"/>
    <property type="match status" value="1"/>
</dbReference>
<name>A0A0L0S120_ALLM3</name>
<evidence type="ECO:0000313" key="2">
    <source>
        <dbReference type="EMBL" id="KNE56248.1"/>
    </source>
</evidence>
<dbReference type="OMA" id="LRQKSWI"/>
<dbReference type="OrthoDB" id="252265at2759"/>
<reference evidence="3" key="2">
    <citation type="submission" date="2009-11" db="EMBL/GenBank/DDBJ databases">
        <title>The Genome Sequence of Allomyces macrogynus strain ATCC 38327.</title>
        <authorList>
            <consortium name="The Broad Institute Genome Sequencing Platform"/>
            <person name="Russ C."/>
            <person name="Cuomo C."/>
            <person name="Shea T."/>
            <person name="Young S.K."/>
            <person name="Zeng Q."/>
            <person name="Koehrsen M."/>
            <person name="Haas B."/>
            <person name="Borodovsky M."/>
            <person name="Guigo R."/>
            <person name="Alvarado L."/>
            <person name="Berlin A."/>
            <person name="Borenstein D."/>
            <person name="Chen Z."/>
            <person name="Engels R."/>
            <person name="Freedman E."/>
            <person name="Gellesch M."/>
            <person name="Goldberg J."/>
            <person name="Griggs A."/>
            <person name="Gujja S."/>
            <person name="Heiman D."/>
            <person name="Hepburn T."/>
            <person name="Howarth C."/>
            <person name="Jen D."/>
            <person name="Larson L."/>
            <person name="Lewis B."/>
            <person name="Mehta T."/>
            <person name="Park D."/>
            <person name="Pearson M."/>
            <person name="Roberts A."/>
            <person name="Saif S."/>
            <person name="Shenoy N."/>
            <person name="Sisk P."/>
            <person name="Stolte C."/>
            <person name="Sykes S."/>
            <person name="Walk T."/>
            <person name="White J."/>
            <person name="Yandava C."/>
            <person name="Burger G."/>
            <person name="Gray M.W."/>
            <person name="Holland P.W.H."/>
            <person name="King N."/>
            <person name="Lang F.B.F."/>
            <person name="Roger A.J."/>
            <person name="Ruiz-Trillo I."/>
            <person name="Lander E."/>
            <person name="Nusbaum C."/>
        </authorList>
    </citation>
    <scope>NUCLEOTIDE SEQUENCE [LARGE SCALE GENOMIC DNA]</scope>
    <source>
        <strain evidence="3">ATCC 38327</strain>
    </source>
</reference>
<dbReference type="Gene3D" id="3.40.140.10">
    <property type="entry name" value="Cytidine Deaminase, domain 2"/>
    <property type="match status" value="1"/>
</dbReference>
<dbReference type="AlphaFoldDB" id="A0A0L0S120"/>
<accession>A0A0L0S120</accession>
<organism evidence="2 3">
    <name type="scientific">Allomyces macrogynus (strain ATCC 38327)</name>
    <name type="common">Allomyces javanicus var. macrogynus</name>
    <dbReference type="NCBI Taxonomy" id="578462"/>
    <lineage>
        <taxon>Eukaryota</taxon>
        <taxon>Fungi</taxon>
        <taxon>Fungi incertae sedis</taxon>
        <taxon>Blastocladiomycota</taxon>
        <taxon>Blastocladiomycetes</taxon>
        <taxon>Blastocladiales</taxon>
        <taxon>Blastocladiaceae</taxon>
        <taxon>Allomyces</taxon>
    </lineage>
</organism>
<dbReference type="STRING" id="578462.A0A0L0S120"/>
<sequence length="193" mass="20655">MSTTTNAADAADRYWLRHAITIAHRSAPVPSAYCVGAVLVSRTSTILPRASDAITPPDAPTNQIVLATGFSRELPGNTHAEEVCLLKLPVGTDLAGCTMYTTMEPCSTRLSGRPSCTGRVLDAKVPRVVMGIVEPADLFVKCTGADTLRERGVEVVHIQGLEEECWAPNRHLRERYDDGRNGAPRDSGAAADA</sequence>
<protein>
    <recommendedName>
        <fullName evidence="1">CMP/dCMP-type deaminase domain-containing protein</fullName>
    </recommendedName>
</protein>
<proteinExistence type="predicted"/>
<evidence type="ECO:0000259" key="1">
    <source>
        <dbReference type="PROSITE" id="PS51747"/>
    </source>
</evidence>
<keyword evidence="3" id="KW-1185">Reference proteome</keyword>
<reference evidence="2 3" key="1">
    <citation type="submission" date="2009-11" db="EMBL/GenBank/DDBJ databases">
        <title>Annotation of Allomyces macrogynus ATCC 38327.</title>
        <authorList>
            <consortium name="The Broad Institute Genome Sequencing Platform"/>
            <person name="Russ C."/>
            <person name="Cuomo C."/>
            <person name="Burger G."/>
            <person name="Gray M.W."/>
            <person name="Holland P.W.H."/>
            <person name="King N."/>
            <person name="Lang F.B.F."/>
            <person name="Roger A.J."/>
            <person name="Ruiz-Trillo I."/>
            <person name="Young S.K."/>
            <person name="Zeng Q."/>
            <person name="Gargeya S."/>
            <person name="Fitzgerald M."/>
            <person name="Haas B."/>
            <person name="Abouelleil A."/>
            <person name="Alvarado L."/>
            <person name="Arachchi H.M."/>
            <person name="Berlin A."/>
            <person name="Chapman S.B."/>
            <person name="Gearin G."/>
            <person name="Goldberg J."/>
            <person name="Griggs A."/>
            <person name="Gujja S."/>
            <person name="Hansen M."/>
            <person name="Heiman D."/>
            <person name="Howarth C."/>
            <person name="Larimer J."/>
            <person name="Lui A."/>
            <person name="MacDonald P.J.P."/>
            <person name="McCowen C."/>
            <person name="Montmayeur A."/>
            <person name="Murphy C."/>
            <person name="Neiman D."/>
            <person name="Pearson M."/>
            <person name="Priest M."/>
            <person name="Roberts A."/>
            <person name="Saif S."/>
            <person name="Shea T."/>
            <person name="Sisk P."/>
            <person name="Stolte C."/>
            <person name="Sykes S."/>
            <person name="Wortman J."/>
            <person name="Nusbaum C."/>
            <person name="Birren B."/>
        </authorList>
    </citation>
    <scope>NUCLEOTIDE SEQUENCE [LARGE SCALE GENOMIC DNA]</scope>
    <source>
        <strain evidence="2 3">ATCC 38327</strain>
    </source>
</reference>
<dbReference type="eggNOG" id="KOG1018">
    <property type="taxonomic scope" value="Eukaryota"/>
</dbReference>
<dbReference type="PANTHER" id="PTHR11079:SF162">
    <property type="entry name" value="RIBOFLAVIN BIOSYNTHESIS PROTEIN PYRD, CHLOROPLASTIC"/>
    <property type="match status" value="1"/>
</dbReference>
<feature type="domain" description="CMP/dCMP-type deaminase" evidence="1">
    <location>
        <begin position="10"/>
        <end position="155"/>
    </location>
</feature>